<dbReference type="SMART" id="SM00741">
    <property type="entry name" value="SapB"/>
    <property type="match status" value="3"/>
</dbReference>
<dbReference type="Pfam" id="PF03489">
    <property type="entry name" value="SapB_2"/>
    <property type="match status" value="1"/>
</dbReference>
<reference evidence="10" key="3">
    <citation type="submission" date="2025-09" db="UniProtKB">
        <authorList>
            <consortium name="Ensembl"/>
        </authorList>
    </citation>
    <scope>IDENTIFICATION</scope>
</reference>
<dbReference type="InterPro" id="IPR051428">
    <property type="entry name" value="Sphingo_Act-Surfact_Prot"/>
</dbReference>
<evidence type="ECO:0000313" key="10">
    <source>
        <dbReference type="Ensembl" id="ENSMMDP00005036608.1"/>
    </source>
</evidence>
<reference evidence="10" key="2">
    <citation type="submission" date="2025-08" db="UniProtKB">
        <authorList>
            <consortium name="Ensembl"/>
        </authorList>
    </citation>
    <scope>IDENTIFICATION</scope>
</reference>
<dbReference type="InterPro" id="IPR003119">
    <property type="entry name" value="SAP_A"/>
</dbReference>
<sequence length="369" mass="41306">MVCVLQFVFPSIMAGFGFVLVIFMLSLCPGDSRFIKDPVLSMQGRLTSGVCSECNQMLELSTNMISNKENQEVLYETLLALCQRLPAGQASECGIQVQIFWPKVLQYAAGYLKPGQACMVMGLCADQPEKEMLKPPHLLSDQDKSSLAPIMGTSAHFREQISPQCTLCLFIMRKLEEMLPQNKTQEAVMKLMGEVCDFMPDKYKEQCHDFINSYGKEIIDFLLSSAAPHTICAVLHLCLFKDTSGTEMIPPSECESCRTLAVLSRLHLGLNSTEPQTSSFLQSVCFHHPNAIPKCEVFTKIYGSRLQKVLGNQMDVPDACERADLCVAVKKPERLGKERCTLGPSYWCQDTKIAQKCGNLAFCEKYMWK</sequence>
<dbReference type="Proteomes" id="UP000472263">
    <property type="component" value="Chromosome 9"/>
</dbReference>
<keyword evidence="6" id="KW-0325">Glycoprotein</keyword>
<dbReference type="Pfam" id="PF05184">
    <property type="entry name" value="SapB_1"/>
    <property type="match status" value="1"/>
</dbReference>
<dbReference type="SUPFAM" id="SSF47862">
    <property type="entry name" value="Saposin"/>
    <property type="match status" value="3"/>
</dbReference>
<proteinExistence type="predicted"/>
<dbReference type="InterPro" id="IPR011001">
    <property type="entry name" value="Saposin-like"/>
</dbReference>
<feature type="domain" description="Saposin B-type" evidence="8">
    <location>
        <begin position="47"/>
        <end position="128"/>
    </location>
</feature>
<dbReference type="PANTHER" id="PTHR11480:SF99">
    <property type="entry name" value="SURFACTANT PROTEIN BB"/>
    <property type="match status" value="1"/>
</dbReference>
<dbReference type="Ensembl" id="ENSMMDT00005037395.1">
    <property type="protein sequence ID" value="ENSMMDP00005036608.1"/>
    <property type="gene ID" value="ENSMMDG00005017119.1"/>
</dbReference>
<organism evidence="10 11">
    <name type="scientific">Myripristis murdjan</name>
    <name type="common">pinecone soldierfish</name>
    <dbReference type="NCBI Taxonomy" id="586833"/>
    <lineage>
        <taxon>Eukaryota</taxon>
        <taxon>Metazoa</taxon>
        <taxon>Chordata</taxon>
        <taxon>Craniata</taxon>
        <taxon>Vertebrata</taxon>
        <taxon>Euteleostomi</taxon>
        <taxon>Actinopterygii</taxon>
        <taxon>Neopterygii</taxon>
        <taxon>Teleostei</taxon>
        <taxon>Neoteleostei</taxon>
        <taxon>Acanthomorphata</taxon>
        <taxon>Holocentriformes</taxon>
        <taxon>Holocentridae</taxon>
        <taxon>Myripristis</taxon>
    </lineage>
</organism>
<dbReference type="OrthoDB" id="8889685at2759"/>
<keyword evidence="5" id="KW-1015">Disulfide bond</keyword>
<keyword evidence="3" id="KW-0732">Signal</keyword>
<dbReference type="GO" id="GO:0006665">
    <property type="term" value="P:sphingolipid metabolic process"/>
    <property type="evidence" value="ECO:0007669"/>
    <property type="project" value="InterPro"/>
</dbReference>
<dbReference type="InterPro" id="IPR008139">
    <property type="entry name" value="SaposinB_dom"/>
</dbReference>
<dbReference type="PROSITE" id="PS50015">
    <property type="entry name" value="SAP_B"/>
    <property type="match status" value="3"/>
</dbReference>
<dbReference type="PANTHER" id="PTHR11480">
    <property type="entry name" value="SAPOSIN-RELATED"/>
    <property type="match status" value="1"/>
</dbReference>
<dbReference type="PRINTS" id="PR01797">
    <property type="entry name" value="SAPOSIN"/>
</dbReference>
<evidence type="ECO:0000313" key="11">
    <source>
        <dbReference type="Proteomes" id="UP000472263"/>
    </source>
</evidence>
<keyword evidence="7" id="KW-1133">Transmembrane helix</keyword>
<evidence type="ECO:0000256" key="1">
    <source>
        <dbReference type="ARBA" id="ARBA00004613"/>
    </source>
</evidence>
<dbReference type="GO" id="GO:0016020">
    <property type="term" value="C:membrane"/>
    <property type="evidence" value="ECO:0007669"/>
    <property type="project" value="GOC"/>
</dbReference>
<evidence type="ECO:0000256" key="3">
    <source>
        <dbReference type="ARBA" id="ARBA00022729"/>
    </source>
</evidence>
<keyword evidence="4" id="KW-0677">Repeat</keyword>
<evidence type="ECO:0000256" key="2">
    <source>
        <dbReference type="ARBA" id="ARBA00022525"/>
    </source>
</evidence>
<feature type="domain" description="Saposin B-type" evidence="8">
    <location>
        <begin position="161"/>
        <end position="242"/>
    </location>
</feature>
<feature type="domain" description="Saposin A-type" evidence="9">
    <location>
        <begin position="333"/>
        <end position="369"/>
    </location>
</feature>
<dbReference type="FunFam" id="1.10.225.10:FF:000002">
    <property type="entry name" value="prosaposin isoform X2"/>
    <property type="match status" value="1"/>
</dbReference>
<accession>A0A667ZDC5</accession>
<evidence type="ECO:0000256" key="4">
    <source>
        <dbReference type="ARBA" id="ARBA00022737"/>
    </source>
</evidence>
<evidence type="ECO:0000259" key="8">
    <source>
        <dbReference type="PROSITE" id="PS50015"/>
    </source>
</evidence>
<evidence type="ECO:0000259" key="9">
    <source>
        <dbReference type="PROSITE" id="PS51110"/>
    </source>
</evidence>
<dbReference type="InterPro" id="IPR007856">
    <property type="entry name" value="SapB_1"/>
</dbReference>
<feature type="domain" description="Saposin B-type" evidence="8">
    <location>
        <begin position="250"/>
        <end position="330"/>
    </location>
</feature>
<dbReference type="InterPro" id="IPR008373">
    <property type="entry name" value="Saposin"/>
</dbReference>
<dbReference type="InParanoid" id="A0A667ZDC5"/>
<dbReference type="GO" id="GO:0005576">
    <property type="term" value="C:extracellular region"/>
    <property type="evidence" value="ECO:0007669"/>
    <property type="project" value="UniProtKB-SubCell"/>
</dbReference>
<dbReference type="GeneTree" id="ENSGT00940000164890"/>
<evidence type="ECO:0000256" key="6">
    <source>
        <dbReference type="ARBA" id="ARBA00023180"/>
    </source>
</evidence>
<comment type="subcellular location">
    <subcellularLocation>
        <location evidence="1">Secreted</location>
    </subcellularLocation>
</comment>
<dbReference type="GO" id="GO:0005764">
    <property type="term" value="C:lysosome"/>
    <property type="evidence" value="ECO:0007669"/>
    <property type="project" value="InterPro"/>
</dbReference>
<gene>
    <name evidence="10" type="primary">sftpbb</name>
</gene>
<dbReference type="SMART" id="SM00162">
    <property type="entry name" value="SAPA"/>
    <property type="match status" value="1"/>
</dbReference>
<keyword evidence="7" id="KW-0472">Membrane</keyword>
<protein>
    <submittedName>
        <fullName evidence="10">Surfactant protein Bb</fullName>
    </submittedName>
</protein>
<dbReference type="Pfam" id="PF02199">
    <property type="entry name" value="SapA"/>
    <property type="match status" value="1"/>
</dbReference>
<dbReference type="InterPro" id="IPR008138">
    <property type="entry name" value="SapB_2"/>
</dbReference>
<evidence type="ECO:0000256" key="7">
    <source>
        <dbReference type="SAM" id="Phobius"/>
    </source>
</evidence>
<dbReference type="AlphaFoldDB" id="A0A667ZDC5"/>
<keyword evidence="11" id="KW-1185">Reference proteome</keyword>
<reference evidence="10" key="1">
    <citation type="submission" date="2019-06" db="EMBL/GenBank/DDBJ databases">
        <authorList>
            <consortium name="Wellcome Sanger Institute Data Sharing"/>
        </authorList>
    </citation>
    <scope>NUCLEOTIDE SEQUENCE [LARGE SCALE GENOMIC DNA]</scope>
</reference>
<evidence type="ECO:0000256" key="5">
    <source>
        <dbReference type="ARBA" id="ARBA00023157"/>
    </source>
</evidence>
<dbReference type="Gene3D" id="1.10.225.10">
    <property type="entry name" value="Saposin-like"/>
    <property type="match status" value="3"/>
</dbReference>
<keyword evidence="7" id="KW-0812">Transmembrane</keyword>
<keyword evidence="2" id="KW-0964">Secreted</keyword>
<dbReference type="PROSITE" id="PS51110">
    <property type="entry name" value="SAP_A"/>
    <property type="match status" value="1"/>
</dbReference>
<feature type="transmembrane region" description="Helical" evidence="7">
    <location>
        <begin position="7"/>
        <end position="27"/>
    </location>
</feature>
<name>A0A667ZDC5_9TELE</name>